<dbReference type="EC" id="2.5.1.3" evidence="10"/>
<comment type="catalytic activity">
    <reaction evidence="7 10">
        <text>4-methyl-5-(2-phosphooxyethyl)-thiazole + 4-amino-2-methyl-5-(diphosphooxymethyl)pyrimidine + H(+) = thiamine phosphate + diphosphate</text>
        <dbReference type="Rhea" id="RHEA:22328"/>
        <dbReference type="ChEBI" id="CHEBI:15378"/>
        <dbReference type="ChEBI" id="CHEBI:33019"/>
        <dbReference type="ChEBI" id="CHEBI:37575"/>
        <dbReference type="ChEBI" id="CHEBI:57841"/>
        <dbReference type="ChEBI" id="CHEBI:58296"/>
        <dbReference type="EC" id="2.5.1.3"/>
    </reaction>
</comment>
<gene>
    <name evidence="10" type="primary">thiE</name>
    <name evidence="13" type="ORF">C8E87_2433</name>
</gene>
<feature type="binding site" evidence="10">
    <location>
        <position position="155"/>
    </location>
    <ligand>
        <name>2-[(2R,5Z)-2-carboxy-4-methylthiazol-5(2H)-ylidene]ethyl phosphate</name>
        <dbReference type="ChEBI" id="CHEBI:62899"/>
    </ligand>
</feature>
<evidence type="ECO:0000256" key="8">
    <source>
        <dbReference type="ARBA" id="ARBA00047851"/>
    </source>
</evidence>
<dbReference type="InterPro" id="IPR022998">
    <property type="entry name" value="ThiamineP_synth_TenI"/>
</dbReference>
<dbReference type="InterPro" id="IPR036206">
    <property type="entry name" value="ThiamineP_synth_sf"/>
</dbReference>
<dbReference type="SUPFAM" id="SSF51391">
    <property type="entry name" value="Thiamin phosphate synthase"/>
    <property type="match status" value="1"/>
</dbReference>
<evidence type="ECO:0000256" key="9">
    <source>
        <dbReference type="ARBA" id="ARBA00047883"/>
    </source>
</evidence>
<feature type="binding site" evidence="10">
    <location>
        <position position="97"/>
    </location>
    <ligand>
        <name>4-amino-2-methyl-5-(diphosphooxymethyl)pyrimidine</name>
        <dbReference type="ChEBI" id="CHEBI:57841"/>
    </ligand>
</feature>
<dbReference type="PANTHER" id="PTHR20857">
    <property type="entry name" value="THIAMINE-PHOSPHATE PYROPHOSPHORYLASE"/>
    <property type="match status" value="1"/>
</dbReference>
<comment type="catalytic activity">
    <reaction evidence="8 10">
        <text>2-(2-carboxy-4-methylthiazol-5-yl)ethyl phosphate + 4-amino-2-methyl-5-(diphosphooxymethyl)pyrimidine + 2 H(+) = thiamine phosphate + CO2 + diphosphate</text>
        <dbReference type="Rhea" id="RHEA:47848"/>
        <dbReference type="ChEBI" id="CHEBI:15378"/>
        <dbReference type="ChEBI" id="CHEBI:16526"/>
        <dbReference type="ChEBI" id="CHEBI:33019"/>
        <dbReference type="ChEBI" id="CHEBI:37575"/>
        <dbReference type="ChEBI" id="CHEBI:57841"/>
        <dbReference type="ChEBI" id="CHEBI:62890"/>
        <dbReference type="EC" id="2.5.1.3"/>
    </reaction>
</comment>
<dbReference type="CDD" id="cd00564">
    <property type="entry name" value="TMP_TenI"/>
    <property type="match status" value="1"/>
</dbReference>
<protein>
    <recommendedName>
        <fullName evidence="10">Thiamine-phosphate synthase</fullName>
        <shortName evidence="10">TP synthase</shortName>
        <shortName evidence="10">TPS</shortName>
        <ecNumber evidence="10">2.5.1.3</ecNumber>
    </recommendedName>
    <alternativeName>
        <fullName evidence="10">Thiamine-phosphate pyrophosphorylase</fullName>
        <shortName evidence="10">TMP pyrophosphorylase</shortName>
        <shortName evidence="10">TMP-PPase</shortName>
    </alternativeName>
</protein>
<accession>A0A4R6JTJ0</accession>
<comment type="caution">
    <text evidence="13">The sequence shown here is derived from an EMBL/GenBank/DDBJ whole genome shotgun (WGS) entry which is preliminary data.</text>
</comment>
<evidence type="ECO:0000256" key="3">
    <source>
        <dbReference type="ARBA" id="ARBA00022679"/>
    </source>
</evidence>
<feature type="binding site" evidence="10">
    <location>
        <position position="78"/>
    </location>
    <ligand>
        <name>Mg(2+)</name>
        <dbReference type="ChEBI" id="CHEBI:18420"/>
    </ligand>
</feature>
<comment type="cofactor">
    <cofactor evidence="10">
        <name>Mg(2+)</name>
        <dbReference type="ChEBI" id="CHEBI:18420"/>
    </cofactor>
    <text evidence="10">Binds 1 Mg(2+) ion per subunit.</text>
</comment>
<evidence type="ECO:0000256" key="6">
    <source>
        <dbReference type="ARBA" id="ARBA00022977"/>
    </source>
</evidence>
<dbReference type="GO" id="GO:0000287">
    <property type="term" value="F:magnesium ion binding"/>
    <property type="evidence" value="ECO:0007669"/>
    <property type="project" value="UniProtKB-UniRule"/>
</dbReference>
<sequence>MLPRLHIVTDSLDIVRGVLGHGPVAVQIRVKTNDREAYALTCAALELCRPAGALCLVDDRIGVALAAGADGVHVGADDLPVAAARRVLGPGPVIGATCRNPSAARAAVADGASYLGVGPAFATGSKSGLPDPIGPDGIAAVSRAVPGTPVIAIAGITAGRVSELDCYGVAVISAVAADPAGATVEFLRALAAHPGLGVSDLSLGASHPGLGGSDSWAAALGESDSSGVSDSAAGASASASRAGDRQ</sequence>
<dbReference type="HAMAP" id="MF_00097">
    <property type="entry name" value="TMP_synthase"/>
    <property type="match status" value="1"/>
</dbReference>
<keyword evidence="4 10" id="KW-0479">Metal-binding</keyword>
<proteinExistence type="inferred from homology"/>
<dbReference type="Pfam" id="PF02581">
    <property type="entry name" value="TMP-TENI"/>
    <property type="match status" value="1"/>
</dbReference>
<feature type="binding site" evidence="10">
    <location>
        <begin position="172"/>
        <end position="173"/>
    </location>
    <ligand>
        <name>2-[(2R,5Z)-2-carboxy-4-methylthiazol-5(2H)-ylidene]ethyl phosphate</name>
        <dbReference type="ChEBI" id="CHEBI:62899"/>
    </ligand>
</feature>
<evidence type="ECO:0000256" key="2">
    <source>
        <dbReference type="ARBA" id="ARBA00005165"/>
    </source>
</evidence>
<evidence type="ECO:0000313" key="13">
    <source>
        <dbReference type="EMBL" id="TDO38771.1"/>
    </source>
</evidence>
<feature type="domain" description="Thiamine phosphate synthase/TenI" evidence="12">
    <location>
        <begin position="9"/>
        <end position="175"/>
    </location>
</feature>
<keyword evidence="14" id="KW-1185">Reference proteome</keyword>
<dbReference type="Gene3D" id="3.20.20.70">
    <property type="entry name" value="Aldolase class I"/>
    <property type="match status" value="1"/>
</dbReference>
<evidence type="ECO:0000256" key="4">
    <source>
        <dbReference type="ARBA" id="ARBA00022723"/>
    </source>
</evidence>
<evidence type="ECO:0000256" key="10">
    <source>
        <dbReference type="HAMAP-Rule" id="MF_00097"/>
    </source>
</evidence>
<feature type="binding site" evidence="10">
    <location>
        <begin position="27"/>
        <end position="31"/>
    </location>
    <ligand>
        <name>4-amino-2-methyl-5-(diphosphooxymethyl)pyrimidine</name>
        <dbReference type="ChEBI" id="CHEBI:57841"/>
    </ligand>
</feature>
<dbReference type="GO" id="GO:0009229">
    <property type="term" value="P:thiamine diphosphate biosynthetic process"/>
    <property type="evidence" value="ECO:0007669"/>
    <property type="project" value="UniProtKB-UniRule"/>
</dbReference>
<feature type="binding site" evidence="10">
    <location>
        <position position="126"/>
    </location>
    <ligand>
        <name>4-amino-2-methyl-5-(diphosphooxymethyl)pyrimidine</name>
        <dbReference type="ChEBI" id="CHEBI:57841"/>
    </ligand>
</feature>
<keyword evidence="5 10" id="KW-0460">Magnesium</keyword>
<organism evidence="13 14">
    <name type="scientific">Paractinoplanes brasiliensis</name>
    <dbReference type="NCBI Taxonomy" id="52695"/>
    <lineage>
        <taxon>Bacteria</taxon>
        <taxon>Bacillati</taxon>
        <taxon>Actinomycetota</taxon>
        <taxon>Actinomycetes</taxon>
        <taxon>Micromonosporales</taxon>
        <taxon>Micromonosporaceae</taxon>
        <taxon>Paractinoplanes</taxon>
    </lineage>
</organism>
<keyword evidence="3 10" id="KW-0808">Transferase</keyword>
<keyword evidence="6 10" id="KW-0784">Thiamine biosynthesis</keyword>
<dbReference type="AlphaFoldDB" id="A0A4R6JTJ0"/>
<dbReference type="InterPro" id="IPR013785">
    <property type="entry name" value="Aldolase_TIM"/>
</dbReference>
<evidence type="ECO:0000256" key="1">
    <source>
        <dbReference type="ARBA" id="ARBA00003814"/>
    </source>
</evidence>
<dbReference type="InterPro" id="IPR034291">
    <property type="entry name" value="TMP_synthase"/>
</dbReference>
<dbReference type="EMBL" id="SNWR01000001">
    <property type="protein sequence ID" value="TDO38771.1"/>
    <property type="molecule type" value="Genomic_DNA"/>
</dbReference>
<evidence type="ECO:0000256" key="5">
    <source>
        <dbReference type="ARBA" id="ARBA00022842"/>
    </source>
</evidence>
<name>A0A4R6JTJ0_9ACTN</name>
<feature type="compositionally biased region" description="Low complexity" evidence="11">
    <location>
        <begin position="223"/>
        <end position="246"/>
    </location>
</feature>
<evidence type="ECO:0000256" key="7">
    <source>
        <dbReference type="ARBA" id="ARBA00047334"/>
    </source>
</evidence>
<dbReference type="Proteomes" id="UP000294901">
    <property type="component" value="Unassembled WGS sequence"/>
</dbReference>
<dbReference type="GO" id="GO:0004789">
    <property type="term" value="F:thiamine-phosphate diphosphorylase activity"/>
    <property type="evidence" value="ECO:0007669"/>
    <property type="project" value="UniProtKB-UniRule"/>
</dbReference>
<feature type="binding site" evidence="10">
    <location>
        <position position="58"/>
    </location>
    <ligand>
        <name>4-amino-2-methyl-5-(diphosphooxymethyl)pyrimidine</name>
        <dbReference type="ChEBI" id="CHEBI:57841"/>
    </ligand>
</feature>
<comment type="similarity">
    <text evidence="10">Belongs to the thiamine-phosphate synthase family.</text>
</comment>
<comment type="pathway">
    <text evidence="2 10">Cofactor biosynthesis; thiamine diphosphate biosynthesis; thiamine phosphate from 4-amino-2-methyl-5-diphosphomethylpyrimidine and 4-methyl-5-(2-phosphoethyl)-thiazole: step 1/1.</text>
</comment>
<feature type="binding site" evidence="10">
    <location>
        <begin position="123"/>
        <end position="125"/>
    </location>
    <ligand>
        <name>2-[(2R,5Z)-2-carboxy-4-methylthiazol-5(2H)-ylidene]ethyl phosphate</name>
        <dbReference type="ChEBI" id="CHEBI:62899"/>
    </ligand>
</feature>
<comment type="catalytic activity">
    <reaction evidence="9 10">
        <text>2-[(2R,5Z)-2-carboxy-4-methylthiazol-5(2H)-ylidene]ethyl phosphate + 4-amino-2-methyl-5-(diphosphooxymethyl)pyrimidine + 2 H(+) = thiamine phosphate + CO2 + diphosphate</text>
        <dbReference type="Rhea" id="RHEA:47844"/>
        <dbReference type="ChEBI" id="CHEBI:15378"/>
        <dbReference type="ChEBI" id="CHEBI:16526"/>
        <dbReference type="ChEBI" id="CHEBI:33019"/>
        <dbReference type="ChEBI" id="CHEBI:37575"/>
        <dbReference type="ChEBI" id="CHEBI:57841"/>
        <dbReference type="ChEBI" id="CHEBI:62899"/>
        <dbReference type="EC" id="2.5.1.3"/>
    </reaction>
</comment>
<feature type="region of interest" description="Disordered" evidence="11">
    <location>
        <begin position="214"/>
        <end position="246"/>
    </location>
</feature>
<dbReference type="GO" id="GO:0005737">
    <property type="term" value="C:cytoplasm"/>
    <property type="evidence" value="ECO:0007669"/>
    <property type="project" value="TreeGrafter"/>
</dbReference>
<evidence type="ECO:0000256" key="11">
    <source>
        <dbReference type="SAM" id="MobiDB-lite"/>
    </source>
</evidence>
<dbReference type="GO" id="GO:0009228">
    <property type="term" value="P:thiamine biosynthetic process"/>
    <property type="evidence" value="ECO:0007669"/>
    <property type="project" value="UniProtKB-KW"/>
</dbReference>
<feature type="binding site" evidence="10">
    <location>
        <position position="59"/>
    </location>
    <ligand>
        <name>Mg(2+)</name>
        <dbReference type="ChEBI" id="CHEBI:18420"/>
    </ligand>
</feature>
<evidence type="ECO:0000313" key="14">
    <source>
        <dbReference type="Proteomes" id="UP000294901"/>
    </source>
</evidence>
<reference evidence="13 14" key="1">
    <citation type="submission" date="2019-03" db="EMBL/GenBank/DDBJ databases">
        <title>Sequencing the genomes of 1000 actinobacteria strains.</title>
        <authorList>
            <person name="Klenk H.-P."/>
        </authorList>
    </citation>
    <scope>NUCLEOTIDE SEQUENCE [LARGE SCALE GENOMIC DNA]</scope>
    <source>
        <strain evidence="13 14">DSM 43805</strain>
    </source>
</reference>
<comment type="function">
    <text evidence="1 10">Condenses 4-methyl-5-(beta-hydroxyethyl)thiazole monophosphate (THZ-P) and 2-methyl-4-amino-5-hydroxymethyl pyrimidine pyrophosphate (HMP-PP) to form thiamine monophosphate (TMP).</text>
</comment>
<dbReference type="PANTHER" id="PTHR20857:SF15">
    <property type="entry name" value="THIAMINE-PHOSPHATE SYNTHASE"/>
    <property type="match status" value="1"/>
</dbReference>
<dbReference type="UniPathway" id="UPA00060">
    <property type="reaction ID" value="UER00141"/>
</dbReference>
<evidence type="ECO:0000259" key="12">
    <source>
        <dbReference type="Pfam" id="PF02581"/>
    </source>
</evidence>